<dbReference type="Pfam" id="PF00766">
    <property type="entry name" value="ETF_alpha"/>
    <property type="match status" value="1"/>
</dbReference>
<keyword evidence="3" id="KW-0285">Flavoprotein</keyword>
<dbReference type="SMART" id="SM00893">
    <property type="entry name" value="ETF"/>
    <property type="match status" value="1"/>
</dbReference>
<dbReference type="Gene3D" id="3.40.50.620">
    <property type="entry name" value="HUPs"/>
    <property type="match status" value="1"/>
</dbReference>
<dbReference type="InterPro" id="IPR014730">
    <property type="entry name" value="ETF_a/b_N"/>
</dbReference>
<sequence>MLAPRCLVLAELNRRRTGVSDTTPRLVTAAAALRGPSVDVLLLGAPGDSDALDAAARDAAALRDVTAVAVAAHPALAGRSPEAAAALLRVLLRRAEPKYTHLLAAAPATGVRAALPRVAGRLGVGCFSGVSAFAGPDTASRHLFSGSVVATARSLDPLLVANVKTVAFDSAPRSRSGPSAPVSRVGAEALEMLARELVDEGLPGGQPPRVVVDAPGGADAATGRQRPELASAEVVVSGGRGLKTADRFHAAERLADALGAAVGASRGAVDLGIATPDMQVGQTGVTVAPRLYFALGISGAAQHVAGMCDSGAIIAINTDARAPIYDVADYGLVSDAGAAAAELADALGAGSGPSQVKSAK</sequence>
<organism evidence="6">
    <name type="scientific">Mastigamoeba balamuthi</name>
    <name type="common">Phreatamoeba balamuthi</name>
    <dbReference type="NCBI Taxonomy" id="108607"/>
    <lineage>
        <taxon>Eukaryota</taxon>
        <taxon>Amoebozoa</taxon>
        <taxon>Evosea</taxon>
        <taxon>Archamoebae</taxon>
        <taxon>Mastigamoebida</taxon>
        <taxon>Mastigamoebidae</taxon>
        <taxon>Mastigamoeba</taxon>
    </lineage>
</organism>
<proteinExistence type="evidence at transcript level"/>
<comment type="subunit">
    <text evidence="3">Heterodimer of an alpha and a beta subunit.</text>
</comment>
<feature type="binding site" evidence="4">
    <location>
        <begin position="279"/>
        <end position="283"/>
    </location>
    <ligand>
        <name>FAD</name>
        <dbReference type="ChEBI" id="CHEBI:57692"/>
    </ligand>
</feature>
<comment type="subcellular location">
    <subcellularLocation>
        <location evidence="1 3">Mitochondrion matrix</location>
    </subcellularLocation>
</comment>
<dbReference type="InterPro" id="IPR014729">
    <property type="entry name" value="Rossmann-like_a/b/a_fold"/>
</dbReference>
<feature type="domain" description="Electron transfer flavoprotein alpha/beta-subunit N-terminal" evidence="5">
    <location>
        <begin position="6"/>
        <end position="196"/>
    </location>
</feature>
<dbReference type="InterPro" id="IPR001308">
    <property type="entry name" value="ETF_a/FixB"/>
</dbReference>
<dbReference type="InterPro" id="IPR029035">
    <property type="entry name" value="DHS-like_NAD/FAD-binding_dom"/>
</dbReference>
<comment type="function">
    <text evidence="3">The electron transfer flavoprotein serves as a specific electron acceptor for several dehydrogenases, including five acyl-CoA dehydrogenases, glutaryl-CoA and sarcosine dehydrogenase. It transfers the electrons to the main mitochondrial respiratory chain via ETF-ubiquinone oxidoreductase (ETF dehydrogenase).</text>
</comment>
<evidence type="ECO:0000256" key="1">
    <source>
        <dbReference type="ARBA" id="ARBA00004305"/>
    </source>
</evidence>
<evidence type="ECO:0000256" key="2">
    <source>
        <dbReference type="ARBA" id="ARBA00005817"/>
    </source>
</evidence>
<keyword evidence="3 4" id="KW-0274">FAD</keyword>
<dbReference type="PIRSF" id="PIRSF000089">
    <property type="entry name" value="Electra_flavoP_a"/>
    <property type="match status" value="1"/>
</dbReference>
<dbReference type="EMBL" id="KP006414">
    <property type="protein sequence ID" value="AIW54304.1"/>
    <property type="molecule type" value="mRNA"/>
</dbReference>
<dbReference type="SUPFAM" id="SSF52402">
    <property type="entry name" value="Adenine nucleotide alpha hydrolases-like"/>
    <property type="match status" value="1"/>
</dbReference>
<keyword evidence="3" id="KW-0813">Transport</keyword>
<dbReference type="GO" id="GO:0050660">
    <property type="term" value="F:flavin adenine dinucleotide binding"/>
    <property type="evidence" value="ECO:0007669"/>
    <property type="project" value="InterPro"/>
</dbReference>
<keyword evidence="3" id="KW-0496">Mitochondrion</keyword>
<dbReference type="AlphaFoldDB" id="A0A0B4R367"/>
<protein>
    <recommendedName>
        <fullName evidence="3">Electron transfer flavoprotein subunit alpha</fullName>
        <shortName evidence="3">Alpha-ETF</shortName>
    </recommendedName>
</protein>
<dbReference type="GO" id="GO:0033539">
    <property type="term" value="P:fatty acid beta-oxidation using acyl-CoA dehydrogenase"/>
    <property type="evidence" value="ECO:0007669"/>
    <property type="project" value="TreeGrafter"/>
</dbReference>
<evidence type="ECO:0000256" key="4">
    <source>
        <dbReference type="PIRSR" id="PIRSR000089-1"/>
    </source>
</evidence>
<feature type="binding site" evidence="4">
    <location>
        <begin position="296"/>
        <end position="303"/>
    </location>
    <ligand>
        <name>FAD</name>
        <dbReference type="ChEBI" id="CHEBI:57692"/>
    </ligand>
</feature>
<feature type="binding site" evidence="4">
    <location>
        <position position="317"/>
    </location>
    <ligand>
        <name>FAD</name>
        <dbReference type="ChEBI" id="CHEBI:57692"/>
    </ligand>
</feature>
<dbReference type="Pfam" id="PF01012">
    <property type="entry name" value="ETF"/>
    <property type="match status" value="1"/>
</dbReference>
<dbReference type="SUPFAM" id="SSF52467">
    <property type="entry name" value="DHS-like NAD/FAD-binding domain"/>
    <property type="match status" value="1"/>
</dbReference>
<feature type="binding site" evidence="4">
    <location>
        <begin position="265"/>
        <end position="266"/>
    </location>
    <ligand>
        <name>FAD</name>
        <dbReference type="ChEBI" id="CHEBI:57692"/>
    </ligand>
</feature>
<feature type="binding site" evidence="4">
    <location>
        <position position="240"/>
    </location>
    <ligand>
        <name>FAD</name>
        <dbReference type="ChEBI" id="CHEBI:57692"/>
    </ligand>
</feature>
<evidence type="ECO:0000256" key="3">
    <source>
        <dbReference type="PIRNR" id="PIRNR000089"/>
    </source>
</evidence>
<name>A0A0B4R367_MASBA</name>
<dbReference type="GO" id="GO:0005759">
    <property type="term" value="C:mitochondrial matrix"/>
    <property type="evidence" value="ECO:0007669"/>
    <property type="project" value="UniProtKB-SubCell"/>
</dbReference>
<dbReference type="GO" id="GO:0009055">
    <property type="term" value="F:electron transfer activity"/>
    <property type="evidence" value="ECO:0007669"/>
    <property type="project" value="InterPro"/>
</dbReference>
<dbReference type="PANTHER" id="PTHR43153:SF1">
    <property type="entry name" value="ELECTRON TRANSFER FLAVOPROTEIN SUBUNIT ALPHA, MITOCHONDRIAL"/>
    <property type="match status" value="1"/>
</dbReference>
<dbReference type="PANTHER" id="PTHR43153">
    <property type="entry name" value="ELECTRON TRANSFER FLAVOPROTEIN ALPHA"/>
    <property type="match status" value="1"/>
</dbReference>
<evidence type="ECO:0000259" key="5">
    <source>
        <dbReference type="SMART" id="SM00893"/>
    </source>
</evidence>
<reference evidence="6" key="1">
    <citation type="journal article" date="2015" name="Mol. Biol. Evol.">
        <title>Lateral gene transfer and gene duplication played a key role in the evolution of Mastigamoeba balamuthi hydrogenosomes.</title>
        <authorList>
            <person name="Nyvltova E."/>
            <person name="Stairs C.W."/>
            <person name="Hrdy I."/>
            <person name="Ridl J."/>
            <person name="Mach J."/>
            <person name="Paces J."/>
            <person name="Roger A.J."/>
            <person name="Tachezy J."/>
        </authorList>
    </citation>
    <scope>NUCLEOTIDE SEQUENCE</scope>
</reference>
<accession>A0A0B4R367</accession>
<evidence type="ECO:0000313" key="6">
    <source>
        <dbReference type="EMBL" id="AIW54304.1"/>
    </source>
</evidence>
<comment type="similarity">
    <text evidence="2 3">Belongs to the ETF alpha-subunit/FixB family.</text>
</comment>
<dbReference type="InterPro" id="IPR014731">
    <property type="entry name" value="ETF_asu_C"/>
</dbReference>
<keyword evidence="3" id="KW-0249">Electron transport</keyword>
<dbReference type="Gene3D" id="3.40.50.1220">
    <property type="entry name" value="TPP-binding domain"/>
    <property type="match status" value="1"/>
</dbReference>
<comment type="cofactor">
    <cofactor evidence="3 4">
        <name>FAD</name>
        <dbReference type="ChEBI" id="CHEBI:57692"/>
    </cofactor>
    <text evidence="3 4">Binds 1 FAD per dimer.</text>
</comment>
<dbReference type="VEuPathDB" id="AmoebaDB:MBAL_009918"/>